<dbReference type="Proteomes" id="UP001153069">
    <property type="component" value="Unassembled WGS sequence"/>
</dbReference>
<dbReference type="SUPFAM" id="SSF103190">
    <property type="entry name" value="Sensory domain-like"/>
    <property type="match status" value="1"/>
</dbReference>
<evidence type="ECO:0000256" key="2">
    <source>
        <dbReference type="ARBA" id="ARBA00022692"/>
    </source>
</evidence>
<evidence type="ECO:0000256" key="7">
    <source>
        <dbReference type="ARBA" id="ARBA00023180"/>
    </source>
</evidence>
<keyword evidence="6 13" id="KW-0675">Receptor</keyword>
<name>A0A9N8DRX1_9STRA</name>
<dbReference type="GO" id="GO:0004965">
    <property type="term" value="F:G protein-coupled GABA receptor activity"/>
    <property type="evidence" value="ECO:0007669"/>
    <property type="project" value="InterPro"/>
</dbReference>
<dbReference type="InterPro" id="IPR017978">
    <property type="entry name" value="GPCR_3_C"/>
</dbReference>
<dbReference type="PROSITE" id="PS50259">
    <property type="entry name" value="G_PROTEIN_RECEP_F3_4"/>
    <property type="match status" value="1"/>
</dbReference>
<dbReference type="EMBL" id="CAICTM010000325">
    <property type="protein sequence ID" value="CAB9507933.1"/>
    <property type="molecule type" value="Genomic_DNA"/>
</dbReference>
<evidence type="ECO:0000256" key="9">
    <source>
        <dbReference type="SAM" id="MobiDB-lite"/>
    </source>
</evidence>
<evidence type="ECO:0000313" key="13">
    <source>
        <dbReference type="EMBL" id="CAB9507933.1"/>
    </source>
</evidence>
<evidence type="ECO:0000256" key="5">
    <source>
        <dbReference type="ARBA" id="ARBA00023136"/>
    </source>
</evidence>
<dbReference type="InterPro" id="IPR029151">
    <property type="entry name" value="Sensor-like_sf"/>
</dbReference>
<evidence type="ECO:0000256" key="6">
    <source>
        <dbReference type="ARBA" id="ARBA00023170"/>
    </source>
</evidence>
<keyword evidence="11" id="KW-0732">Signal</keyword>
<feature type="transmembrane region" description="Helical" evidence="10">
    <location>
        <begin position="615"/>
        <end position="636"/>
    </location>
</feature>
<evidence type="ECO:0000256" key="1">
    <source>
        <dbReference type="ARBA" id="ARBA00004141"/>
    </source>
</evidence>
<keyword evidence="5 10" id="KW-0472">Membrane</keyword>
<dbReference type="Pfam" id="PF00003">
    <property type="entry name" value="7tm_3"/>
    <property type="match status" value="1"/>
</dbReference>
<feature type="transmembrane region" description="Helical" evidence="10">
    <location>
        <begin position="541"/>
        <end position="563"/>
    </location>
</feature>
<evidence type="ECO:0000256" key="11">
    <source>
        <dbReference type="SAM" id="SignalP"/>
    </source>
</evidence>
<keyword evidence="14" id="KW-1185">Reference proteome</keyword>
<dbReference type="PANTHER" id="PTHR10519:SF20">
    <property type="entry name" value="G-PROTEIN COUPLED RECEPTOR 156-RELATED"/>
    <property type="match status" value="1"/>
</dbReference>
<dbReference type="Gene3D" id="3.30.450.20">
    <property type="entry name" value="PAS domain"/>
    <property type="match status" value="1"/>
</dbReference>
<dbReference type="AlphaFoldDB" id="A0A9N8DRX1"/>
<keyword evidence="4" id="KW-0297">G-protein coupled receptor</keyword>
<comment type="subcellular location">
    <subcellularLocation>
        <location evidence="1">Membrane</location>
        <topology evidence="1">Multi-pass membrane protein</topology>
    </subcellularLocation>
</comment>
<dbReference type="GO" id="GO:0038039">
    <property type="term" value="C:G protein-coupled receptor heterodimeric complex"/>
    <property type="evidence" value="ECO:0007669"/>
    <property type="project" value="TreeGrafter"/>
</dbReference>
<feature type="region of interest" description="Disordered" evidence="9">
    <location>
        <begin position="812"/>
        <end position="836"/>
    </location>
</feature>
<protein>
    <submittedName>
        <fullName evidence="13">Gamma-aminobutyric acid (GABA) B receptor</fullName>
    </submittedName>
</protein>
<dbReference type="OrthoDB" id="5984008at2759"/>
<keyword evidence="3 10" id="KW-1133">Transmembrane helix</keyword>
<proteinExistence type="predicted"/>
<keyword evidence="8" id="KW-0807">Transducer</keyword>
<evidence type="ECO:0000259" key="12">
    <source>
        <dbReference type="PROSITE" id="PS50259"/>
    </source>
</evidence>
<evidence type="ECO:0000313" key="14">
    <source>
        <dbReference type="Proteomes" id="UP001153069"/>
    </source>
</evidence>
<dbReference type="CDD" id="cd18773">
    <property type="entry name" value="PDC1_HK_sensor"/>
    <property type="match status" value="1"/>
</dbReference>
<sequence>MMRMSCWALCSCRLVLLLFLLLPSSLRATEFNTEVMARVQEFVANFMQLPLDSTLRTVRYHDLIGFPRDLGALGRDFNTRWLFFEVPNQLMIALEDGSFLWLVNDFRGVAYREPGNSYAITMNANSSKAFTVSPPEMEKYWQACVDAETGAPQTCQKKEGSLYVQCAHDCALERCPDADSQRNCSLVPDLTERRRCQGGITWCPQYTIEKYNDTTTTIRGFVPRTKQCLNASGMIDQRPGNVLANYETGELGDCLFRDGTPVSRTLAGDYEYCRGEVCNTTFSGGYETQDYDPRFRSWYVTQKNTQDMVWSAPYAFFTTGEFGMTFTRPLYHRDRSDGKTVFKGVIAANYYLKDLSGFLTTQYNQTDKLVMIVEGKEPNNIIATSTGTFPHSWVLRANASVSCPTTDQVERRSLCQRKRVPILELNNNGLDDADLVFRRVFEEQKARDFPLTDLVYLKATELQQGDTAYASQGGLFEHANVKWHVFVILPLERQPTDAAMPGDPVFAAVTVLSTVGFATCLVLCFLFLGHRKETAVIMADWRFTCLYLIGCSVLNLAPLTMLGESTDETCLLRGWAFNMAFVCALSPLYVKVWRMFKLLKASAGFKRVNVTNFQALLYTLPIICIETVILFVFSFVDPPLAVELVGVGNGLGAQSITCTRMTDAFFWTQVAYHAFLVLTGCILAFLTRNLHPKYGEAKQLAFTMYNTAFTGVITAVLLEFVEMDQSSRIVLCAIGVLWGTVLSAFAFVLPRLLQVADTKKMVHARRRLMDVSEGNQQVLMSQMAFGNKSSLYQGTSSSVAFAASASFLREASDRESAPPFVPPEDGDQSKMQEAND</sequence>
<evidence type="ECO:0000256" key="4">
    <source>
        <dbReference type="ARBA" id="ARBA00023040"/>
    </source>
</evidence>
<gene>
    <name evidence="13" type="ORF">SEMRO_326_G117970.1</name>
</gene>
<accession>A0A9N8DRX1</accession>
<evidence type="ECO:0000256" key="3">
    <source>
        <dbReference type="ARBA" id="ARBA00022989"/>
    </source>
</evidence>
<evidence type="ECO:0000256" key="10">
    <source>
        <dbReference type="SAM" id="Phobius"/>
    </source>
</evidence>
<keyword evidence="2 10" id="KW-0812">Transmembrane</keyword>
<organism evidence="13 14">
    <name type="scientific">Seminavis robusta</name>
    <dbReference type="NCBI Taxonomy" id="568900"/>
    <lineage>
        <taxon>Eukaryota</taxon>
        <taxon>Sar</taxon>
        <taxon>Stramenopiles</taxon>
        <taxon>Ochrophyta</taxon>
        <taxon>Bacillariophyta</taxon>
        <taxon>Bacillariophyceae</taxon>
        <taxon>Bacillariophycidae</taxon>
        <taxon>Naviculales</taxon>
        <taxon>Naviculaceae</taxon>
        <taxon>Seminavis</taxon>
    </lineage>
</organism>
<evidence type="ECO:0000256" key="8">
    <source>
        <dbReference type="ARBA" id="ARBA00023224"/>
    </source>
</evidence>
<keyword evidence="7" id="KW-0325">Glycoprotein</keyword>
<feature type="transmembrane region" description="Helical" evidence="10">
    <location>
        <begin position="670"/>
        <end position="688"/>
    </location>
</feature>
<comment type="caution">
    <text evidence="13">The sequence shown here is derived from an EMBL/GenBank/DDBJ whole genome shotgun (WGS) entry which is preliminary data.</text>
</comment>
<feature type="transmembrane region" description="Helical" evidence="10">
    <location>
        <begin position="700"/>
        <end position="721"/>
    </location>
</feature>
<reference evidence="13" key="1">
    <citation type="submission" date="2020-06" db="EMBL/GenBank/DDBJ databases">
        <authorList>
            <consortium name="Plant Systems Biology data submission"/>
        </authorList>
    </citation>
    <scope>NUCLEOTIDE SEQUENCE</scope>
    <source>
        <strain evidence="13">D6</strain>
    </source>
</reference>
<feature type="transmembrane region" description="Helical" evidence="10">
    <location>
        <begin position="575"/>
        <end position="594"/>
    </location>
</feature>
<feature type="chain" id="PRO_5040173125" evidence="11">
    <location>
        <begin position="29"/>
        <end position="836"/>
    </location>
</feature>
<feature type="transmembrane region" description="Helical" evidence="10">
    <location>
        <begin position="727"/>
        <end position="749"/>
    </location>
</feature>
<feature type="domain" description="G-protein coupled receptors family 3 profile" evidence="12">
    <location>
        <begin position="505"/>
        <end position="755"/>
    </location>
</feature>
<dbReference type="InterPro" id="IPR002455">
    <property type="entry name" value="GPCR3_GABA-B"/>
</dbReference>
<dbReference type="PANTHER" id="PTHR10519">
    <property type="entry name" value="GABA-B RECEPTOR"/>
    <property type="match status" value="1"/>
</dbReference>
<feature type="transmembrane region" description="Helical" evidence="10">
    <location>
        <begin position="505"/>
        <end position="529"/>
    </location>
</feature>
<feature type="signal peptide" evidence="11">
    <location>
        <begin position="1"/>
        <end position="28"/>
    </location>
</feature>